<dbReference type="InterPro" id="IPR012340">
    <property type="entry name" value="NA-bd_OB-fold"/>
</dbReference>
<evidence type="ECO:0000256" key="2">
    <source>
        <dbReference type="ARBA" id="ARBA00022540"/>
    </source>
</evidence>
<dbReference type="CDD" id="cd04451">
    <property type="entry name" value="S1_IF1"/>
    <property type="match status" value="1"/>
</dbReference>
<dbReference type="PANTHER" id="PTHR33370">
    <property type="entry name" value="TRANSLATION INITIATION FACTOR IF-1, CHLOROPLASTIC"/>
    <property type="match status" value="1"/>
</dbReference>
<evidence type="ECO:0000313" key="5">
    <source>
        <dbReference type="EMBL" id="SUZ60562.1"/>
    </source>
</evidence>
<dbReference type="GO" id="GO:0043022">
    <property type="term" value="F:ribosome binding"/>
    <property type="evidence" value="ECO:0007669"/>
    <property type="project" value="TreeGrafter"/>
</dbReference>
<name>A0A381P0Z3_9ZZZZ</name>
<dbReference type="Pfam" id="PF01176">
    <property type="entry name" value="eIF-1a"/>
    <property type="match status" value="1"/>
</dbReference>
<sequence>MLQITSPYAKLDERMSKEDLLDVQGTVSAVHSGGLYRVQSDAGHEVLAQLSGRMRRFRIRVVPGDRVTVGVSPYDPARGIITFRAR</sequence>
<keyword evidence="2" id="KW-0396">Initiation factor</keyword>
<dbReference type="PANTHER" id="PTHR33370:SF1">
    <property type="entry name" value="TRANSLATION INITIATION FACTOR IF-1, CHLOROPLASTIC"/>
    <property type="match status" value="1"/>
</dbReference>
<accession>A0A381P0Z3</accession>
<feature type="domain" description="S1-like" evidence="4">
    <location>
        <begin position="11"/>
        <end position="86"/>
    </location>
</feature>
<dbReference type="GO" id="GO:0003743">
    <property type="term" value="F:translation initiation factor activity"/>
    <property type="evidence" value="ECO:0007669"/>
    <property type="project" value="UniProtKB-KW"/>
</dbReference>
<dbReference type="Gene3D" id="2.40.50.140">
    <property type="entry name" value="Nucleic acid-binding proteins"/>
    <property type="match status" value="1"/>
</dbReference>
<reference evidence="5" key="1">
    <citation type="submission" date="2018-05" db="EMBL/GenBank/DDBJ databases">
        <authorList>
            <person name="Lanie J.A."/>
            <person name="Ng W.-L."/>
            <person name="Kazmierczak K.M."/>
            <person name="Andrzejewski T.M."/>
            <person name="Davidsen T.M."/>
            <person name="Wayne K.J."/>
            <person name="Tettelin H."/>
            <person name="Glass J.I."/>
            <person name="Rusch D."/>
            <person name="Podicherti R."/>
            <person name="Tsui H.-C.T."/>
            <person name="Winkler M.E."/>
        </authorList>
    </citation>
    <scope>NUCLEOTIDE SEQUENCE</scope>
</reference>
<dbReference type="InterPro" id="IPR004368">
    <property type="entry name" value="TIF_IF1"/>
</dbReference>
<comment type="similarity">
    <text evidence="1">Belongs to the IF-1 family.</text>
</comment>
<keyword evidence="3" id="KW-0648">Protein biosynthesis</keyword>
<evidence type="ECO:0000259" key="4">
    <source>
        <dbReference type="PROSITE" id="PS50832"/>
    </source>
</evidence>
<dbReference type="InterPro" id="IPR006196">
    <property type="entry name" value="RNA-binding_domain_S1_IF1"/>
</dbReference>
<evidence type="ECO:0000256" key="1">
    <source>
        <dbReference type="ARBA" id="ARBA00010939"/>
    </source>
</evidence>
<organism evidence="5">
    <name type="scientific">marine metagenome</name>
    <dbReference type="NCBI Taxonomy" id="408172"/>
    <lineage>
        <taxon>unclassified sequences</taxon>
        <taxon>metagenomes</taxon>
        <taxon>ecological metagenomes</taxon>
    </lineage>
</organism>
<dbReference type="SUPFAM" id="SSF50249">
    <property type="entry name" value="Nucleic acid-binding proteins"/>
    <property type="match status" value="1"/>
</dbReference>
<gene>
    <name evidence="5" type="ORF">METZ01_LOCUS13416</name>
</gene>
<evidence type="ECO:0000256" key="3">
    <source>
        <dbReference type="ARBA" id="ARBA00022917"/>
    </source>
</evidence>
<dbReference type="GO" id="GO:0003723">
    <property type="term" value="F:RNA binding"/>
    <property type="evidence" value="ECO:0007669"/>
    <property type="project" value="InterPro"/>
</dbReference>
<dbReference type="EMBL" id="UINC01000752">
    <property type="protein sequence ID" value="SUZ60562.1"/>
    <property type="molecule type" value="Genomic_DNA"/>
</dbReference>
<dbReference type="GO" id="GO:0005829">
    <property type="term" value="C:cytosol"/>
    <property type="evidence" value="ECO:0007669"/>
    <property type="project" value="TreeGrafter"/>
</dbReference>
<dbReference type="PROSITE" id="PS50832">
    <property type="entry name" value="S1_IF1_TYPE"/>
    <property type="match status" value="1"/>
</dbReference>
<dbReference type="HAMAP" id="MF_00075">
    <property type="entry name" value="IF_1"/>
    <property type="match status" value="1"/>
</dbReference>
<protein>
    <recommendedName>
        <fullName evidence="4">S1-like domain-containing protein</fullName>
    </recommendedName>
</protein>
<proteinExistence type="inferred from homology"/>
<dbReference type="NCBIfam" id="TIGR00008">
    <property type="entry name" value="infA"/>
    <property type="match status" value="1"/>
</dbReference>
<dbReference type="AlphaFoldDB" id="A0A381P0Z3"/>